<keyword evidence="4" id="KW-1185">Reference proteome</keyword>
<protein>
    <submittedName>
        <fullName evidence="3">Class C beta-lactamase-related serine hydrolase</fullName>
    </submittedName>
</protein>
<comment type="caution">
    <text evidence="3">The sequence shown here is derived from an EMBL/GenBank/DDBJ whole genome shotgun (WGS) entry which is preliminary data.</text>
</comment>
<dbReference type="PROSITE" id="PS51257">
    <property type="entry name" value="PROKAR_LIPOPROTEIN"/>
    <property type="match status" value="1"/>
</dbReference>
<evidence type="ECO:0000259" key="2">
    <source>
        <dbReference type="Pfam" id="PF00144"/>
    </source>
</evidence>
<evidence type="ECO:0000256" key="1">
    <source>
        <dbReference type="SAM" id="SignalP"/>
    </source>
</evidence>
<proteinExistence type="predicted"/>
<keyword evidence="3" id="KW-0378">Hydrolase</keyword>
<dbReference type="Pfam" id="PF00144">
    <property type="entry name" value="Beta-lactamase"/>
    <property type="match status" value="1"/>
</dbReference>
<dbReference type="PANTHER" id="PTHR43283:SF7">
    <property type="entry name" value="BETA-LACTAMASE-RELATED DOMAIN-CONTAINING PROTEIN"/>
    <property type="match status" value="1"/>
</dbReference>
<feature type="signal peptide" evidence="1">
    <location>
        <begin position="1"/>
        <end position="25"/>
    </location>
</feature>
<reference evidence="3 4" key="1">
    <citation type="submission" date="2018-12" db="EMBL/GenBank/DDBJ databases">
        <authorList>
            <person name="Kim S.-J."/>
            <person name="Jung G.-Y."/>
        </authorList>
    </citation>
    <scope>NUCLEOTIDE SEQUENCE [LARGE SCALE GENOMIC DNA]</scope>
    <source>
        <strain evidence="3 4">03SU3-P</strain>
    </source>
</reference>
<dbReference type="Gene3D" id="3.40.710.10">
    <property type="entry name" value="DD-peptidase/beta-lactamase superfamily"/>
    <property type="match status" value="1"/>
</dbReference>
<dbReference type="OrthoDB" id="9814204at2"/>
<keyword evidence="1" id="KW-0732">Signal</keyword>
<feature type="domain" description="Beta-lactamase-related" evidence="2">
    <location>
        <begin position="69"/>
        <end position="370"/>
    </location>
</feature>
<dbReference type="SUPFAM" id="SSF56601">
    <property type="entry name" value="beta-lactamase/transpeptidase-like"/>
    <property type="match status" value="1"/>
</dbReference>
<dbReference type="EMBL" id="RWJI01000001">
    <property type="protein sequence ID" value="RRQ52503.1"/>
    <property type="molecule type" value="Genomic_DNA"/>
</dbReference>
<accession>A0A426RU27</accession>
<dbReference type="GO" id="GO:0016787">
    <property type="term" value="F:hydrolase activity"/>
    <property type="evidence" value="ECO:0007669"/>
    <property type="project" value="UniProtKB-KW"/>
</dbReference>
<feature type="chain" id="PRO_5019429361" evidence="1">
    <location>
        <begin position="26"/>
        <end position="379"/>
    </location>
</feature>
<name>A0A426RU27_9SPHN</name>
<dbReference type="AlphaFoldDB" id="A0A426RU27"/>
<dbReference type="InterPro" id="IPR050789">
    <property type="entry name" value="Diverse_Enzym_Activities"/>
</dbReference>
<dbReference type="PANTHER" id="PTHR43283">
    <property type="entry name" value="BETA-LACTAMASE-RELATED"/>
    <property type="match status" value="1"/>
</dbReference>
<organism evidence="3 4">
    <name type="scientific">Sphingorhabdus wooponensis</name>
    <dbReference type="NCBI Taxonomy" id="940136"/>
    <lineage>
        <taxon>Bacteria</taxon>
        <taxon>Pseudomonadati</taxon>
        <taxon>Pseudomonadota</taxon>
        <taxon>Alphaproteobacteria</taxon>
        <taxon>Sphingomonadales</taxon>
        <taxon>Sphingomonadaceae</taxon>
        <taxon>Sphingorhabdus</taxon>
    </lineage>
</organism>
<sequence length="379" mass="41247">MPRNKIHRAATAFCAMAALSLSGCAAEPPAKPAGPGFSMTVDDAVISEAKLAAAIAPFFEDPAVGETRALVVMHGGRIVAERYAPGYGPDTRLISWSMAKSVTGVLVGMMVADGRLALDEPAIVPEWQTPRDGRAAITLRHLLHMSSGLDHTEMAQGSVEIFDADTPRMLFLDGREDVARYAETRPLEAIPGKKFEYSTATSHILADIMTRSLTDSKDPAVRRDAMLDYARGRLFEPLGMTSAVPEFDRSGTMLGGSFIHATARDWAKFGEFLRNNGSIRAAQMMPTSWIRFMKTPSQTDASYGGHIWLNRKRKDGLDQVLFPGKAPSDVFAALGHLGQFVVVSPQHRLTIVRLGKTPDDQLDPVNDQLAKLISAFPKQ</sequence>
<evidence type="ECO:0000313" key="4">
    <source>
        <dbReference type="Proteomes" id="UP000268553"/>
    </source>
</evidence>
<dbReference type="RefSeq" id="WP_125230519.1">
    <property type="nucleotide sequence ID" value="NZ_RWJI01000001.1"/>
</dbReference>
<dbReference type="InterPro" id="IPR012338">
    <property type="entry name" value="Beta-lactam/transpept-like"/>
</dbReference>
<evidence type="ECO:0000313" key="3">
    <source>
        <dbReference type="EMBL" id="RRQ52503.1"/>
    </source>
</evidence>
<dbReference type="Proteomes" id="UP000268553">
    <property type="component" value="Unassembled WGS sequence"/>
</dbReference>
<dbReference type="InterPro" id="IPR001466">
    <property type="entry name" value="Beta-lactam-related"/>
</dbReference>
<gene>
    <name evidence="3" type="ORF">D7D48_06595</name>
</gene>